<keyword evidence="3" id="KW-1185">Reference proteome</keyword>
<accession>A0A098LA11</accession>
<dbReference type="AlphaFoldDB" id="A0A098LA11"/>
<feature type="transmembrane region" description="Helical" evidence="1">
    <location>
        <begin position="101"/>
        <end position="118"/>
    </location>
</feature>
<dbReference type="RefSeq" id="WP_045459381.1">
    <property type="nucleotide sequence ID" value="NZ_BBLT01000002.1"/>
</dbReference>
<sequence>MAAIELRMNALLLKVLGPVFVLIGLAVQYYPLNADLFSKSLVSNMFYIDAGLIACIVLFTNNIKLMRVFNYLLGLALICLVAATWFTLFPADYFKYTMGNKLLNTNIGMILIFTSVFWDSKK</sequence>
<protein>
    <recommendedName>
        <fullName evidence="4">DoxX family protein</fullName>
    </recommendedName>
</protein>
<gene>
    <name evidence="2" type="ORF">MYP_963</name>
</gene>
<keyword evidence="1" id="KW-0812">Transmembrane</keyword>
<organism evidence="2 3">
    <name type="scientific">Sporocytophaga myxococcoides</name>
    <dbReference type="NCBI Taxonomy" id="153721"/>
    <lineage>
        <taxon>Bacteria</taxon>
        <taxon>Pseudomonadati</taxon>
        <taxon>Bacteroidota</taxon>
        <taxon>Cytophagia</taxon>
        <taxon>Cytophagales</taxon>
        <taxon>Cytophagaceae</taxon>
        <taxon>Sporocytophaga</taxon>
    </lineage>
</organism>
<dbReference type="EMBL" id="BBLT01000002">
    <property type="protein sequence ID" value="GAL83736.1"/>
    <property type="molecule type" value="Genomic_DNA"/>
</dbReference>
<dbReference type="Proteomes" id="UP000030185">
    <property type="component" value="Unassembled WGS sequence"/>
</dbReference>
<evidence type="ECO:0000313" key="2">
    <source>
        <dbReference type="EMBL" id="GAL83736.1"/>
    </source>
</evidence>
<feature type="transmembrane region" description="Helical" evidence="1">
    <location>
        <begin position="44"/>
        <end position="61"/>
    </location>
</feature>
<feature type="transmembrane region" description="Helical" evidence="1">
    <location>
        <begin position="12"/>
        <end position="32"/>
    </location>
</feature>
<keyword evidence="1" id="KW-1133">Transmembrane helix</keyword>
<evidence type="ECO:0008006" key="4">
    <source>
        <dbReference type="Google" id="ProtNLM"/>
    </source>
</evidence>
<reference evidence="2 3" key="1">
    <citation type="submission" date="2014-09" db="EMBL/GenBank/DDBJ databases">
        <title>Sporocytophaga myxococcoides PG-01 genome sequencing.</title>
        <authorList>
            <person name="Liu L."/>
            <person name="Gao P.J."/>
            <person name="Chen G.J."/>
            <person name="Wang L.S."/>
        </authorList>
    </citation>
    <scope>NUCLEOTIDE SEQUENCE [LARGE SCALE GENOMIC DNA]</scope>
    <source>
        <strain evidence="2 3">PG-01</strain>
    </source>
</reference>
<proteinExistence type="predicted"/>
<dbReference type="STRING" id="153721.MYP_963"/>
<name>A0A098LA11_9BACT</name>
<evidence type="ECO:0000256" key="1">
    <source>
        <dbReference type="SAM" id="Phobius"/>
    </source>
</evidence>
<evidence type="ECO:0000313" key="3">
    <source>
        <dbReference type="Proteomes" id="UP000030185"/>
    </source>
</evidence>
<feature type="transmembrane region" description="Helical" evidence="1">
    <location>
        <begin position="68"/>
        <end position="89"/>
    </location>
</feature>
<dbReference type="OrthoDB" id="9829495at2"/>
<comment type="caution">
    <text evidence="2">The sequence shown here is derived from an EMBL/GenBank/DDBJ whole genome shotgun (WGS) entry which is preliminary data.</text>
</comment>
<keyword evidence="1" id="KW-0472">Membrane</keyword>